<keyword evidence="5 7" id="KW-0472">Membrane</keyword>
<proteinExistence type="inferred from homology"/>
<dbReference type="GO" id="GO:0048039">
    <property type="term" value="F:ubiquinone binding"/>
    <property type="evidence" value="ECO:0007669"/>
    <property type="project" value="TreeGrafter"/>
</dbReference>
<feature type="transmembrane region" description="Helical" evidence="7">
    <location>
        <begin position="105"/>
        <end position="123"/>
    </location>
</feature>
<dbReference type="InterPro" id="IPR003918">
    <property type="entry name" value="NADH_UbQ_OxRdtase"/>
</dbReference>
<feature type="transmembrane region" description="Helical" evidence="7">
    <location>
        <begin position="330"/>
        <end position="347"/>
    </location>
</feature>
<keyword evidence="9" id="KW-0560">Oxidoreductase</keyword>
<comment type="subcellular location">
    <subcellularLocation>
        <location evidence="1">Endomembrane system</location>
        <topology evidence="1">Multi-pass membrane protein</topology>
    </subcellularLocation>
    <subcellularLocation>
        <location evidence="6">Membrane</location>
        <topology evidence="6">Multi-pass membrane protein</topology>
    </subcellularLocation>
</comment>
<feature type="transmembrane region" description="Helical" evidence="7">
    <location>
        <begin position="207"/>
        <end position="229"/>
    </location>
</feature>
<feature type="transmembrane region" description="Helical" evidence="7">
    <location>
        <begin position="446"/>
        <end position="464"/>
    </location>
</feature>
<keyword evidence="3 6" id="KW-0812">Transmembrane</keyword>
<evidence type="ECO:0000313" key="10">
    <source>
        <dbReference type="Proteomes" id="UP000194260"/>
    </source>
</evidence>
<feature type="transmembrane region" description="Helical" evidence="7">
    <location>
        <begin position="271"/>
        <end position="291"/>
    </location>
</feature>
<evidence type="ECO:0000256" key="5">
    <source>
        <dbReference type="ARBA" id="ARBA00023136"/>
    </source>
</evidence>
<dbReference type="GO" id="GO:0003954">
    <property type="term" value="F:NADH dehydrogenase activity"/>
    <property type="evidence" value="ECO:0007669"/>
    <property type="project" value="TreeGrafter"/>
</dbReference>
<dbReference type="AlphaFoldDB" id="A0A1X9SUP1"/>
<keyword evidence="4 7" id="KW-1133">Transmembrane helix</keyword>
<dbReference type="Proteomes" id="UP000194260">
    <property type="component" value="Chromosome"/>
</dbReference>
<feature type="transmembrane region" description="Helical" evidence="7">
    <location>
        <begin position="159"/>
        <end position="183"/>
    </location>
</feature>
<dbReference type="InterPro" id="IPR010227">
    <property type="entry name" value="NADH_Q_OxRdtase_chainM/4"/>
</dbReference>
<feature type="transmembrane region" description="Helical" evidence="7">
    <location>
        <begin position="298"/>
        <end position="318"/>
    </location>
</feature>
<dbReference type="GO" id="GO:0042773">
    <property type="term" value="P:ATP synthesis coupled electron transport"/>
    <property type="evidence" value="ECO:0007669"/>
    <property type="project" value="InterPro"/>
</dbReference>
<comment type="similarity">
    <text evidence="2">Belongs to the complex I subunit 4 family.</text>
</comment>
<dbReference type="InterPro" id="IPR001750">
    <property type="entry name" value="ND/Mrp_TM"/>
</dbReference>
<dbReference type="PANTHER" id="PTHR43507">
    <property type="entry name" value="NADH-UBIQUINONE OXIDOREDUCTASE CHAIN 4"/>
    <property type="match status" value="1"/>
</dbReference>
<gene>
    <name evidence="9" type="primary">nuoM</name>
    <name evidence="9" type="ORF">CSUIS_0049</name>
</gene>
<dbReference type="EC" id="1.6.5.3" evidence="9"/>
<evidence type="ECO:0000313" key="9">
    <source>
        <dbReference type="EMBL" id="ARQ99905.1"/>
    </source>
</evidence>
<evidence type="ECO:0000256" key="1">
    <source>
        <dbReference type="ARBA" id="ARBA00004127"/>
    </source>
</evidence>
<evidence type="ECO:0000256" key="6">
    <source>
        <dbReference type="RuleBase" id="RU000320"/>
    </source>
</evidence>
<dbReference type="GO" id="GO:0015990">
    <property type="term" value="P:electron transport coupled proton transport"/>
    <property type="evidence" value="ECO:0007669"/>
    <property type="project" value="TreeGrafter"/>
</dbReference>
<dbReference type="STRING" id="1660073.CSUIS_0049"/>
<organism evidence="9 10">
    <name type="scientific">Campylobacter porcelli</name>
    <dbReference type="NCBI Taxonomy" id="1660073"/>
    <lineage>
        <taxon>Bacteria</taxon>
        <taxon>Pseudomonadati</taxon>
        <taxon>Campylobacterota</taxon>
        <taxon>Epsilonproteobacteria</taxon>
        <taxon>Campylobacterales</taxon>
        <taxon>Campylobacteraceae</taxon>
        <taxon>Campylobacter</taxon>
    </lineage>
</organism>
<evidence type="ECO:0000256" key="4">
    <source>
        <dbReference type="ARBA" id="ARBA00022989"/>
    </source>
</evidence>
<sequence length="492" mass="54348">MSSILSLIIFIPFLLGVFIALFCNNFWGKIIAFSGSVFVAILAVIMTIGFDPAGGLQFVDIIPLVQSYGITYMVGVDGINIYLILIITLFLPFLFFVLRDQERGFWANLLFIESGFLAVCSSLDLIFFYAGWEMMLLPIFIMTGLYGKSIKRAKAMLDMMYYAIFGSMIMLGAIIYLGVAHYFEFGFYSFALADLANLNLSLMAERILFFSFMIAFVIKLPLFPFHMWLSGAYTHSPSVATFMLSAIASKVAIFAILRFVLPIFSLSFVEFSSYFVALGIFSMIYFGVIALRCDDFKTLLAFASASHLGLILAGVFSLDVVGMSGAMYQIVAHALTSGAMFLMVGIISSQLGTRKISNLGGIAHKAPIFATIFGIMMLSSVGLPTTIGFVAELLILVGLFKTNLIYGIIATTSIIVGAVYMFVVYRKAILQSVNEITDKFKELRKSQIIAFSLVAIVIFVMGIYPKPILDLSQGTIQSHYEKYIKSNLKGQE</sequence>
<evidence type="ECO:0000256" key="2">
    <source>
        <dbReference type="ARBA" id="ARBA00009025"/>
    </source>
</evidence>
<feature type="transmembrane region" description="Helical" evidence="7">
    <location>
        <begin position="404"/>
        <end position="425"/>
    </location>
</feature>
<feature type="transmembrane region" description="Helical" evidence="7">
    <location>
        <begin position="30"/>
        <end position="50"/>
    </location>
</feature>
<reference evidence="10" key="1">
    <citation type="journal article" date="2017" name="Genome Biol. Evol.">
        <title>Comparative Genomic Analysis Identifies a Campylobacter Clade Deficient in Selenium Metabolism.</title>
        <authorList>
            <person name="Miller W.G."/>
            <person name="Yee E."/>
            <person name="Lopes B.S."/>
            <person name="Chapman M.H."/>
            <person name="Huynh S."/>
            <person name="Bono J.L."/>
            <person name="Parker C.T."/>
            <person name="Strachan N.J.C."/>
            <person name="Forbes K.J."/>
        </authorList>
    </citation>
    <scope>NUCLEOTIDE SEQUENCE [LARGE SCALE GENOMIC DNA]</scope>
    <source>
        <strain evidence="10">RM6137</strain>
    </source>
</reference>
<dbReference type="PRINTS" id="PR01437">
    <property type="entry name" value="NUOXDRDTASE4"/>
</dbReference>
<feature type="transmembrane region" description="Helical" evidence="7">
    <location>
        <begin position="368"/>
        <end position="398"/>
    </location>
</feature>
<feature type="transmembrane region" description="Helical" evidence="7">
    <location>
        <begin position="70"/>
        <end position="98"/>
    </location>
</feature>
<feature type="transmembrane region" description="Helical" evidence="7">
    <location>
        <begin position="129"/>
        <end position="147"/>
    </location>
</feature>
<evidence type="ECO:0000259" key="8">
    <source>
        <dbReference type="Pfam" id="PF00361"/>
    </source>
</evidence>
<dbReference type="EMBL" id="CP018789">
    <property type="protein sequence ID" value="ARQ99905.1"/>
    <property type="molecule type" value="Genomic_DNA"/>
</dbReference>
<evidence type="ECO:0000256" key="3">
    <source>
        <dbReference type="ARBA" id="ARBA00022692"/>
    </source>
</evidence>
<name>A0A1X9SUP1_9BACT</name>
<feature type="domain" description="NADH:quinone oxidoreductase/Mrp antiporter transmembrane" evidence="8">
    <location>
        <begin position="122"/>
        <end position="413"/>
    </location>
</feature>
<dbReference type="GO" id="GO:0008137">
    <property type="term" value="F:NADH dehydrogenase (ubiquinone) activity"/>
    <property type="evidence" value="ECO:0007669"/>
    <property type="project" value="InterPro"/>
</dbReference>
<dbReference type="NCBIfam" id="TIGR01972">
    <property type="entry name" value="NDH_I_M"/>
    <property type="match status" value="1"/>
</dbReference>
<dbReference type="PANTHER" id="PTHR43507:SF1">
    <property type="entry name" value="NADH-UBIQUINONE OXIDOREDUCTASE CHAIN 4"/>
    <property type="match status" value="1"/>
</dbReference>
<dbReference type="Pfam" id="PF00361">
    <property type="entry name" value="Proton_antipo_M"/>
    <property type="match status" value="1"/>
</dbReference>
<evidence type="ECO:0000256" key="7">
    <source>
        <dbReference type="SAM" id="Phobius"/>
    </source>
</evidence>
<protein>
    <submittedName>
        <fullName evidence="9">NADH:quinone oxidoreductase I, membrane subunit M</fullName>
        <ecNumber evidence="9">1.6.5.3</ecNumber>
    </submittedName>
</protein>
<dbReference type="RefSeq" id="WP_086296666.1">
    <property type="nucleotide sequence ID" value="NZ_CP018789.1"/>
</dbReference>
<accession>A0A1X9SUP1</accession>
<dbReference type="GO" id="GO:0016020">
    <property type="term" value="C:membrane"/>
    <property type="evidence" value="ECO:0007669"/>
    <property type="project" value="UniProtKB-SubCell"/>
</dbReference>
<dbReference type="GO" id="GO:0012505">
    <property type="term" value="C:endomembrane system"/>
    <property type="evidence" value="ECO:0007669"/>
    <property type="project" value="UniProtKB-SubCell"/>
</dbReference>
<dbReference type="KEGG" id="camy:CSUIS_0049"/>
<feature type="transmembrane region" description="Helical" evidence="7">
    <location>
        <begin position="6"/>
        <end position="23"/>
    </location>
</feature>
<feature type="transmembrane region" description="Helical" evidence="7">
    <location>
        <begin position="241"/>
        <end position="265"/>
    </location>
</feature>